<dbReference type="PANTHER" id="PTHR10127:SF831">
    <property type="entry name" value="ZINC METALLOPROTEINASE NAS-37"/>
    <property type="match status" value="1"/>
</dbReference>
<keyword evidence="20" id="KW-1185">Reference proteome</keyword>
<sequence>MTNKLFAVFTVFLVFRFAKCQVERQFDSAVERYAEVRYLLNQFYRRIARQHGTFNDYDAKKINVLAKNVSISDGTEASANRQAGVIGDLFESDILLTLPQAEEILRKTNRRNSRQAQLSTEYFWQKLIISYRFEETDPLWKSVIRSALRHIEQHTCFRFQENGYDMDYLSYFRGSGCWSSVGRIGGRQLISIGFGCEHVGIVAHETLHALGLWHEQSRSDRDNYININYNNIYRGTEGNFEKRTVSDTDNMGQPYDLGSVMHYASKAFSFDYNKYTIVTRDPKYQQTIGQRWQLSFKDAKMINLRYCQKQCSRQLVCSHGGYTDPNDCSKCRCPDGYGGKLCDEVEPSSTLNCGGDLTATNYYQTLQNPSMSSNMRCIWRIRSAAKVQVKFDRISLTCLDTCESYVEVKYTENVIASGPRLCCNTVTEPLISEGTDFLVIFSTTDIVNSHSTGFQLQYRAYGEFPITYTLPPYTTSTTSTTKTNRIGVIGAHGVPVLSLVEVVELEFEYGRVTEDHEFAADCSGESTEEEVCGLEPCPYITTEEECRGKVNLPCELLDKLVFDTPIDSRVTLLDSKTQVYQYPYIKTRESRSVAETRVARGILPSDDGMCEKRFSFPCPSYSVSINIAWKDKMQGRHLSSSRGCCYGYRLKDGICVLKTNYKKV</sequence>
<dbReference type="PROSITE" id="PS01180">
    <property type="entry name" value="CUB"/>
    <property type="match status" value="1"/>
</dbReference>
<evidence type="ECO:0000256" key="9">
    <source>
        <dbReference type="ARBA" id="ARBA00023049"/>
    </source>
</evidence>
<dbReference type="InterPro" id="IPR035914">
    <property type="entry name" value="Sperma_CUB_dom_sf"/>
</dbReference>
<dbReference type="GO" id="GO:0006508">
    <property type="term" value="P:proteolysis"/>
    <property type="evidence" value="ECO:0007669"/>
    <property type="project" value="UniProtKB-KW"/>
</dbReference>
<feature type="binding site" evidence="14">
    <location>
        <position position="214"/>
    </location>
    <ligand>
        <name>Zn(2+)</name>
        <dbReference type="ChEBI" id="CHEBI:29105"/>
        <note>catalytic</note>
    </ligand>
</feature>
<evidence type="ECO:0000256" key="15">
    <source>
        <dbReference type="RuleBase" id="RU361183"/>
    </source>
</evidence>
<dbReference type="Gene3D" id="3.40.390.10">
    <property type="entry name" value="Collagenase (Catalytic Domain)"/>
    <property type="match status" value="1"/>
</dbReference>
<feature type="domain" description="Peptidase M12A" evidence="18">
    <location>
        <begin position="115"/>
        <end position="312"/>
    </location>
</feature>
<feature type="disulfide bond" evidence="13">
    <location>
        <begin position="307"/>
        <end position="317"/>
    </location>
</feature>
<dbReference type="GO" id="GO:0018996">
    <property type="term" value="P:molting cycle, collagen and cuticulin-based cuticle"/>
    <property type="evidence" value="ECO:0007669"/>
    <property type="project" value="InterPro"/>
</dbReference>
<evidence type="ECO:0000256" key="3">
    <source>
        <dbReference type="ARBA" id="ARBA00022536"/>
    </source>
</evidence>
<dbReference type="SUPFAM" id="SSF49854">
    <property type="entry name" value="Spermadhesin, CUB domain"/>
    <property type="match status" value="1"/>
</dbReference>
<feature type="chain" id="PRO_5043073197" description="Zinc metalloproteinase" evidence="12 15">
    <location>
        <begin position="21"/>
        <end position="664"/>
    </location>
</feature>
<dbReference type="Proteomes" id="UP000274131">
    <property type="component" value="Unassembled WGS sequence"/>
</dbReference>
<dbReference type="InterPro" id="IPR001506">
    <property type="entry name" value="Peptidase_M12A"/>
</dbReference>
<dbReference type="GO" id="GO:0004222">
    <property type="term" value="F:metalloendopeptidase activity"/>
    <property type="evidence" value="ECO:0007669"/>
    <property type="project" value="UniProtKB-UniRule"/>
</dbReference>
<evidence type="ECO:0000256" key="12">
    <source>
        <dbReference type="PIRNR" id="PIRNR036365"/>
    </source>
</evidence>
<feature type="signal peptide" evidence="12 15">
    <location>
        <begin position="1"/>
        <end position="20"/>
    </location>
</feature>
<dbReference type="Pfam" id="PF00431">
    <property type="entry name" value="CUB"/>
    <property type="match status" value="1"/>
</dbReference>
<keyword evidence="7 14" id="KW-0378">Hydrolase</keyword>
<dbReference type="PIRSF" id="PIRSF036365">
    <property type="entry name" value="Astacin_nematoda"/>
    <property type="match status" value="1"/>
</dbReference>
<dbReference type="CDD" id="cd00041">
    <property type="entry name" value="CUB"/>
    <property type="match status" value="1"/>
</dbReference>
<evidence type="ECO:0000256" key="6">
    <source>
        <dbReference type="ARBA" id="ARBA00022729"/>
    </source>
</evidence>
<evidence type="ECO:0000256" key="13">
    <source>
        <dbReference type="PROSITE-ProRule" id="PRU00076"/>
    </source>
</evidence>
<dbReference type="STRING" id="51028.A0A0N4VH46"/>
<dbReference type="Gene3D" id="2.60.120.290">
    <property type="entry name" value="Spermadhesin, CUB domain"/>
    <property type="match status" value="1"/>
</dbReference>
<evidence type="ECO:0000313" key="21">
    <source>
        <dbReference type="WBParaSite" id="EVEC_0001014701-mRNA-1"/>
    </source>
</evidence>
<dbReference type="PROSITE" id="PS01186">
    <property type="entry name" value="EGF_2"/>
    <property type="match status" value="1"/>
</dbReference>
<comment type="cofactor">
    <cofactor evidence="14 15">
        <name>Zn(2+)</name>
        <dbReference type="ChEBI" id="CHEBI:29105"/>
    </cofactor>
    <text evidence="14 15">Binds 1 zinc ion per subunit.</text>
</comment>
<dbReference type="InterPro" id="IPR034035">
    <property type="entry name" value="Astacin-like_dom"/>
</dbReference>
<organism evidence="21">
    <name type="scientific">Enterobius vermicularis</name>
    <name type="common">Human pinworm</name>
    <dbReference type="NCBI Taxonomy" id="51028"/>
    <lineage>
        <taxon>Eukaryota</taxon>
        <taxon>Metazoa</taxon>
        <taxon>Ecdysozoa</taxon>
        <taxon>Nematoda</taxon>
        <taxon>Chromadorea</taxon>
        <taxon>Rhabditida</taxon>
        <taxon>Spirurina</taxon>
        <taxon>Oxyuridomorpha</taxon>
        <taxon>Oxyuroidea</taxon>
        <taxon>Oxyuridae</taxon>
        <taxon>Enterobius</taxon>
    </lineage>
</organism>
<reference evidence="19 20" key="2">
    <citation type="submission" date="2018-10" db="EMBL/GenBank/DDBJ databases">
        <authorList>
            <consortium name="Pathogen Informatics"/>
        </authorList>
    </citation>
    <scope>NUCLEOTIDE SEQUENCE [LARGE SCALE GENOMIC DNA]</scope>
</reference>
<comment type="subcellular location">
    <subcellularLocation>
        <location evidence="1 12">Secreted</location>
    </subcellularLocation>
</comment>
<dbReference type="InterPro" id="IPR006026">
    <property type="entry name" value="Peptidase_Metallo"/>
</dbReference>
<evidence type="ECO:0000256" key="7">
    <source>
        <dbReference type="ARBA" id="ARBA00022801"/>
    </source>
</evidence>
<evidence type="ECO:0000259" key="17">
    <source>
        <dbReference type="PROSITE" id="PS50026"/>
    </source>
</evidence>
<dbReference type="PANTHER" id="PTHR10127">
    <property type="entry name" value="DISCOIDIN, CUB, EGF, LAMININ , AND ZINC METALLOPROTEASE DOMAIN CONTAINING"/>
    <property type="match status" value="1"/>
</dbReference>
<dbReference type="SUPFAM" id="SSF55486">
    <property type="entry name" value="Metalloproteases ('zincins'), catalytic domain"/>
    <property type="match status" value="1"/>
</dbReference>
<dbReference type="CDD" id="cd04280">
    <property type="entry name" value="ZnMc_astacin_like"/>
    <property type="match status" value="1"/>
</dbReference>
<evidence type="ECO:0000259" key="16">
    <source>
        <dbReference type="PROSITE" id="PS01180"/>
    </source>
</evidence>
<evidence type="ECO:0000259" key="18">
    <source>
        <dbReference type="PROSITE" id="PS51864"/>
    </source>
</evidence>
<evidence type="ECO:0000256" key="5">
    <source>
        <dbReference type="ARBA" id="ARBA00022723"/>
    </source>
</evidence>
<feature type="active site" evidence="14">
    <location>
        <position position="205"/>
    </location>
</feature>
<keyword evidence="9 14" id="KW-0482">Metalloprotease</keyword>
<dbReference type="FunFam" id="3.40.390.10:FF:000028">
    <property type="entry name" value="Zinc metalloproteinase"/>
    <property type="match status" value="1"/>
</dbReference>
<protein>
    <recommendedName>
        <fullName evidence="12">Zinc metalloproteinase</fullName>
    </recommendedName>
</protein>
<feature type="disulfide bond" evidence="13">
    <location>
        <begin position="333"/>
        <end position="342"/>
    </location>
</feature>
<feature type="domain" description="CUB" evidence="16">
    <location>
        <begin position="353"/>
        <end position="461"/>
    </location>
</feature>
<keyword evidence="8 14" id="KW-0862">Zinc</keyword>
<dbReference type="WBParaSite" id="EVEC_0001014701-mRNA-1">
    <property type="protein sequence ID" value="EVEC_0001014701-mRNA-1"/>
    <property type="gene ID" value="EVEC_0001014701"/>
</dbReference>
<dbReference type="PROSITE" id="PS00022">
    <property type="entry name" value="EGF_1"/>
    <property type="match status" value="1"/>
</dbReference>
<keyword evidence="5 14" id="KW-0479">Metal-binding</keyword>
<dbReference type="GO" id="GO:0008270">
    <property type="term" value="F:zinc ion binding"/>
    <property type="evidence" value="ECO:0007669"/>
    <property type="project" value="UniProtKB-UniRule"/>
</dbReference>
<dbReference type="PRINTS" id="PR00480">
    <property type="entry name" value="ASTACIN"/>
</dbReference>
<dbReference type="InterPro" id="IPR024079">
    <property type="entry name" value="MetalloPept_cat_dom_sf"/>
</dbReference>
<gene>
    <name evidence="19" type="ORF">EVEC_LOCUS9492</name>
</gene>
<dbReference type="Pfam" id="PF01400">
    <property type="entry name" value="Astacin"/>
    <property type="match status" value="1"/>
</dbReference>
<proteinExistence type="predicted"/>
<feature type="domain" description="EGF-like" evidence="17">
    <location>
        <begin position="303"/>
        <end position="343"/>
    </location>
</feature>
<evidence type="ECO:0000256" key="4">
    <source>
        <dbReference type="ARBA" id="ARBA00022670"/>
    </source>
</evidence>
<keyword evidence="4 14" id="KW-0645">Protease</keyword>
<accession>A0A0N4VH46</accession>
<name>A0A0N4VH46_ENTVE</name>
<dbReference type="InterPro" id="IPR000859">
    <property type="entry name" value="CUB_dom"/>
</dbReference>
<dbReference type="EMBL" id="UXUI01010089">
    <property type="protein sequence ID" value="VDD94741.1"/>
    <property type="molecule type" value="Genomic_DNA"/>
</dbReference>
<keyword evidence="6 12" id="KW-0732">Signal</keyword>
<dbReference type="InterPro" id="IPR017050">
    <property type="entry name" value="Metallopeptidase_nem"/>
</dbReference>
<dbReference type="OrthoDB" id="431034at2759"/>
<reference evidence="21" key="1">
    <citation type="submission" date="2017-02" db="UniProtKB">
        <authorList>
            <consortium name="WormBaseParasite"/>
        </authorList>
    </citation>
    <scope>IDENTIFICATION</scope>
</reference>
<keyword evidence="11" id="KW-0325">Glycoprotein</keyword>
<feature type="disulfide bond" evidence="14">
    <location>
        <begin position="156"/>
        <end position="311"/>
    </location>
</feature>
<dbReference type="PROSITE" id="PS50026">
    <property type="entry name" value="EGF_3"/>
    <property type="match status" value="1"/>
</dbReference>
<dbReference type="GO" id="GO:0005576">
    <property type="term" value="C:extracellular region"/>
    <property type="evidence" value="ECO:0007669"/>
    <property type="project" value="UniProtKB-SubCell"/>
</dbReference>
<evidence type="ECO:0000256" key="8">
    <source>
        <dbReference type="ARBA" id="ARBA00022833"/>
    </source>
</evidence>
<feature type="binding site" evidence="14">
    <location>
        <position position="208"/>
    </location>
    <ligand>
        <name>Zn(2+)</name>
        <dbReference type="ChEBI" id="CHEBI:29105"/>
        <note>catalytic</note>
    </ligand>
</feature>
<feature type="binding site" evidence="14">
    <location>
        <position position="204"/>
    </location>
    <ligand>
        <name>Zn(2+)</name>
        <dbReference type="ChEBI" id="CHEBI:29105"/>
        <note>catalytic</note>
    </ligand>
</feature>
<keyword evidence="10 13" id="KW-1015">Disulfide bond</keyword>
<dbReference type="SMART" id="SM00042">
    <property type="entry name" value="CUB"/>
    <property type="match status" value="1"/>
</dbReference>
<evidence type="ECO:0000256" key="1">
    <source>
        <dbReference type="ARBA" id="ARBA00004613"/>
    </source>
</evidence>
<evidence type="ECO:0000256" key="11">
    <source>
        <dbReference type="ARBA" id="ARBA00023180"/>
    </source>
</evidence>
<evidence type="ECO:0000256" key="2">
    <source>
        <dbReference type="ARBA" id="ARBA00022525"/>
    </source>
</evidence>
<comment type="caution">
    <text evidence="13">Lacks conserved residue(s) required for the propagation of feature annotation.</text>
</comment>
<dbReference type="InterPro" id="IPR000742">
    <property type="entry name" value="EGF"/>
</dbReference>
<evidence type="ECO:0000256" key="10">
    <source>
        <dbReference type="ARBA" id="ARBA00023157"/>
    </source>
</evidence>
<keyword evidence="3 13" id="KW-0245">EGF-like domain</keyword>
<keyword evidence="2 12" id="KW-0964">Secreted</keyword>
<evidence type="ECO:0000313" key="20">
    <source>
        <dbReference type="Proteomes" id="UP000274131"/>
    </source>
</evidence>
<dbReference type="SMART" id="SM00235">
    <property type="entry name" value="ZnMc"/>
    <property type="match status" value="1"/>
</dbReference>
<dbReference type="PROSITE" id="PS51864">
    <property type="entry name" value="ASTACIN"/>
    <property type="match status" value="1"/>
</dbReference>
<dbReference type="AlphaFoldDB" id="A0A0N4VH46"/>
<evidence type="ECO:0000313" key="19">
    <source>
        <dbReference type="EMBL" id="VDD94741.1"/>
    </source>
</evidence>
<evidence type="ECO:0000256" key="14">
    <source>
        <dbReference type="PROSITE-ProRule" id="PRU01211"/>
    </source>
</evidence>